<feature type="compositionally biased region" description="Gly residues" evidence="1">
    <location>
        <begin position="1"/>
        <end position="22"/>
    </location>
</feature>
<feature type="region of interest" description="Disordered" evidence="1">
    <location>
        <begin position="115"/>
        <end position="157"/>
    </location>
</feature>
<accession>A0AB34HBA1</accession>
<protein>
    <submittedName>
        <fullName evidence="2">Uncharacterized protein</fullName>
    </submittedName>
</protein>
<dbReference type="EMBL" id="JAIQCJ010001602">
    <property type="protein sequence ID" value="KAJ8788563.1"/>
    <property type="molecule type" value="Genomic_DNA"/>
</dbReference>
<organism evidence="2 3">
    <name type="scientific">Eschrichtius robustus</name>
    <name type="common">California gray whale</name>
    <name type="synonym">Eschrichtius gibbosus</name>
    <dbReference type="NCBI Taxonomy" id="9764"/>
    <lineage>
        <taxon>Eukaryota</taxon>
        <taxon>Metazoa</taxon>
        <taxon>Chordata</taxon>
        <taxon>Craniata</taxon>
        <taxon>Vertebrata</taxon>
        <taxon>Euteleostomi</taxon>
        <taxon>Mammalia</taxon>
        <taxon>Eutheria</taxon>
        <taxon>Laurasiatheria</taxon>
        <taxon>Artiodactyla</taxon>
        <taxon>Whippomorpha</taxon>
        <taxon>Cetacea</taxon>
        <taxon>Mysticeti</taxon>
        <taxon>Eschrichtiidae</taxon>
        <taxon>Eschrichtius</taxon>
    </lineage>
</organism>
<reference evidence="2 3" key="1">
    <citation type="submission" date="2022-11" db="EMBL/GenBank/DDBJ databases">
        <title>Whole genome sequence of Eschrichtius robustus ER-17-0199.</title>
        <authorList>
            <person name="Bruniche-Olsen A."/>
            <person name="Black A.N."/>
            <person name="Fields C.J."/>
            <person name="Walden K."/>
            <person name="Dewoody J.A."/>
        </authorList>
    </citation>
    <scope>NUCLEOTIDE SEQUENCE [LARGE SCALE GENOMIC DNA]</scope>
    <source>
        <strain evidence="2">ER-17-0199</strain>
        <tissue evidence="2">Blubber</tissue>
    </source>
</reference>
<evidence type="ECO:0000313" key="3">
    <source>
        <dbReference type="Proteomes" id="UP001159641"/>
    </source>
</evidence>
<comment type="caution">
    <text evidence="2">The sequence shown here is derived from an EMBL/GenBank/DDBJ whole genome shotgun (WGS) entry which is preliminary data.</text>
</comment>
<proteinExistence type="predicted"/>
<evidence type="ECO:0000313" key="2">
    <source>
        <dbReference type="EMBL" id="KAJ8788563.1"/>
    </source>
</evidence>
<feature type="compositionally biased region" description="Polar residues" evidence="1">
    <location>
        <begin position="120"/>
        <end position="133"/>
    </location>
</feature>
<sequence>MHVGSSGGGGCGGGSGTGGPGAGLHLRASRAPRPAPPRAHPNPRPAHWFGRGRRERMGGVVRRLSWRELENYPCRPEPVTRRSARLPPAVHVGLLGPGSQLPSRCAPRVSRTRSLAALQPHTSPVASPRSTLGLTARAEAGRLRSGDQPRQPRLAAS</sequence>
<gene>
    <name evidence="2" type="ORF">J1605_005294</name>
</gene>
<evidence type="ECO:0000256" key="1">
    <source>
        <dbReference type="SAM" id="MobiDB-lite"/>
    </source>
</evidence>
<dbReference type="AlphaFoldDB" id="A0AB34HBA1"/>
<feature type="region of interest" description="Disordered" evidence="1">
    <location>
        <begin position="1"/>
        <end position="51"/>
    </location>
</feature>
<feature type="compositionally biased region" description="Pro residues" evidence="1">
    <location>
        <begin position="33"/>
        <end position="44"/>
    </location>
</feature>
<name>A0AB34HBA1_ESCRO</name>
<dbReference type="Proteomes" id="UP001159641">
    <property type="component" value="Unassembled WGS sequence"/>
</dbReference>
<keyword evidence="3" id="KW-1185">Reference proteome</keyword>